<evidence type="ECO:0000313" key="3">
    <source>
        <dbReference type="Proteomes" id="UP000509246"/>
    </source>
</evidence>
<dbReference type="AlphaFoldDB" id="A0A7L5HP25"/>
<sequence>MKKSFAMIYTIFFVLFVSFALLFIIKISSYPHRIMKDLTLYTQGKILLYDSKELSKYFLYNAFLEGKECIEDVYFEFNKAKIKMDYMYPLGECKNNSFVKNYDNALSIVAVNVSVLINDNTNVNEEVFLQKSFFIYPKFD</sequence>
<keyword evidence="1" id="KW-0472">Membrane</keyword>
<dbReference type="GeneID" id="56586719"/>
<name>A0A7L5HP25_9BACT</name>
<dbReference type="EMBL" id="CP053825">
    <property type="protein sequence ID" value="QKF79882.1"/>
    <property type="molecule type" value="Genomic_DNA"/>
</dbReference>
<organism evidence="2 3">
    <name type="scientific">Campylobacter armoricus</name>
    <dbReference type="NCBI Taxonomy" id="2505970"/>
    <lineage>
        <taxon>Bacteria</taxon>
        <taxon>Pseudomonadati</taxon>
        <taxon>Campylobacterota</taxon>
        <taxon>Epsilonproteobacteria</taxon>
        <taxon>Campylobacterales</taxon>
        <taxon>Campylobacteraceae</taxon>
        <taxon>Campylobacter</taxon>
    </lineage>
</organism>
<dbReference type="OrthoDB" id="5355848at2"/>
<keyword evidence="1" id="KW-1133">Transmembrane helix</keyword>
<keyword evidence="1" id="KW-0812">Transmembrane</keyword>
<evidence type="ECO:0000256" key="1">
    <source>
        <dbReference type="SAM" id="Phobius"/>
    </source>
</evidence>
<accession>A0A7L5HP25</accession>
<evidence type="ECO:0000313" key="2">
    <source>
        <dbReference type="EMBL" id="QKF79882.1"/>
    </source>
</evidence>
<dbReference type="RefSeq" id="WP_139425954.1">
    <property type="nucleotide sequence ID" value="NZ_CBCSFY010000006.1"/>
</dbReference>
<gene>
    <name evidence="2" type="ORF">CARM_0977</name>
</gene>
<keyword evidence="3" id="KW-1185">Reference proteome</keyword>
<reference evidence="2 3" key="1">
    <citation type="submission" date="2020-05" db="EMBL/GenBank/DDBJ databases">
        <title>Complete genome sequencing of Campylobacter and Arcobacter type strains.</title>
        <authorList>
            <person name="Miller W.G."/>
            <person name="Yee E."/>
        </authorList>
    </citation>
    <scope>NUCLEOTIDE SEQUENCE [LARGE SCALE GENOMIC DNA]</scope>
    <source>
        <strain evidence="2 3">CCUG 73571</strain>
    </source>
</reference>
<protein>
    <submittedName>
        <fullName evidence="2">Uncharacterized protein</fullName>
    </submittedName>
</protein>
<proteinExistence type="predicted"/>
<feature type="transmembrane region" description="Helical" evidence="1">
    <location>
        <begin position="6"/>
        <end position="25"/>
    </location>
</feature>
<dbReference type="Proteomes" id="UP000509246">
    <property type="component" value="Chromosome"/>
</dbReference>
<dbReference type="KEGG" id="carm:CARM_0977"/>